<dbReference type="EMBL" id="BNAU01000001">
    <property type="protein sequence ID" value="GHE76770.1"/>
    <property type="molecule type" value="Genomic_DNA"/>
</dbReference>
<feature type="region of interest" description="Disordered" evidence="1">
    <location>
        <begin position="131"/>
        <end position="217"/>
    </location>
</feature>
<evidence type="ECO:0000256" key="1">
    <source>
        <dbReference type="SAM" id="MobiDB-lite"/>
    </source>
</evidence>
<feature type="compositionally biased region" description="Low complexity" evidence="1">
    <location>
        <begin position="175"/>
        <end position="193"/>
    </location>
</feature>
<feature type="region of interest" description="Disordered" evidence="1">
    <location>
        <begin position="1"/>
        <end position="59"/>
    </location>
</feature>
<reference evidence="4" key="1">
    <citation type="journal article" date="2019" name="Int. J. Syst. Evol. Microbiol.">
        <title>The Global Catalogue of Microorganisms (GCM) 10K type strain sequencing project: providing services to taxonomists for standard genome sequencing and annotation.</title>
        <authorList>
            <consortium name="The Broad Institute Genomics Platform"/>
            <consortium name="The Broad Institute Genome Sequencing Center for Infectious Disease"/>
            <person name="Wu L."/>
            <person name="Ma J."/>
        </authorList>
    </citation>
    <scope>NUCLEOTIDE SEQUENCE [LARGE SCALE GENOMIC DNA]</scope>
    <source>
        <strain evidence="4">CGMCC 4.7677</strain>
    </source>
</reference>
<sequence>MIAQSRWIPPSPAPTSTPPPSPATQGAGSNYTKPGIEPPDHAIGRSRGGPTTKIHRLADGNGRPLVTLLTAGQAGDSPMFEPLMANLQVPRLGGGRPRTRPNRVRGDKAYSSRAIRQHLRRRGIRAVIPEPADQIGHRKRRASRGGRPPAFDAQDYRGRNVIERSFNQLKQWRGTPPATTNSPPSTAQPSSSTTPPPGQRHRQTRARCSSGTGRSPG</sequence>
<accession>A0ABQ3IDC6</accession>
<evidence type="ECO:0000313" key="4">
    <source>
        <dbReference type="Proteomes" id="UP000605897"/>
    </source>
</evidence>
<dbReference type="InterPro" id="IPR002559">
    <property type="entry name" value="Transposase_11"/>
</dbReference>
<evidence type="ECO:0000313" key="3">
    <source>
        <dbReference type="EMBL" id="GHE76770.1"/>
    </source>
</evidence>
<feature type="compositionally biased region" description="Polar residues" evidence="1">
    <location>
        <begin position="206"/>
        <end position="217"/>
    </location>
</feature>
<dbReference type="Proteomes" id="UP000605897">
    <property type="component" value="Unassembled WGS sequence"/>
</dbReference>
<name>A0ABQ3IDC6_9PSEU</name>
<feature type="domain" description="Transposase IS4-like" evidence="2">
    <location>
        <begin position="50"/>
        <end position="174"/>
    </location>
</feature>
<dbReference type="PANTHER" id="PTHR30007">
    <property type="entry name" value="PHP DOMAIN PROTEIN"/>
    <property type="match status" value="1"/>
</dbReference>
<evidence type="ECO:0000259" key="2">
    <source>
        <dbReference type="Pfam" id="PF01609"/>
    </source>
</evidence>
<feature type="region of interest" description="Disordered" evidence="1">
    <location>
        <begin position="89"/>
        <end position="116"/>
    </location>
</feature>
<protein>
    <recommendedName>
        <fullName evidence="2">Transposase IS4-like domain-containing protein</fullName>
    </recommendedName>
</protein>
<proteinExistence type="predicted"/>
<dbReference type="NCBIfam" id="NF033580">
    <property type="entry name" value="transpos_IS5_3"/>
    <property type="match status" value="1"/>
</dbReference>
<gene>
    <name evidence="3" type="ORF">GCM10017786_02440</name>
</gene>
<dbReference type="Pfam" id="PF01609">
    <property type="entry name" value="DDE_Tnp_1"/>
    <property type="match status" value="1"/>
</dbReference>
<organism evidence="3 4">
    <name type="scientific">Amycolatopsis deserti</name>
    <dbReference type="NCBI Taxonomy" id="185696"/>
    <lineage>
        <taxon>Bacteria</taxon>
        <taxon>Bacillati</taxon>
        <taxon>Actinomycetota</taxon>
        <taxon>Actinomycetes</taxon>
        <taxon>Pseudonocardiales</taxon>
        <taxon>Pseudonocardiaceae</taxon>
        <taxon>Amycolatopsis</taxon>
    </lineage>
</organism>
<feature type="compositionally biased region" description="Pro residues" evidence="1">
    <location>
        <begin position="9"/>
        <end position="22"/>
    </location>
</feature>
<comment type="caution">
    <text evidence="3">The sequence shown here is derived from an EMBL/GenBank/DDBJ whole genome shotgun (WGS) entry which is preliminary data.</text>
</comment>
<keyword evidence="4" id="KW-1185">Reference proteome</keyword>
<dbReference type="PANTHER" id="PTHR30007:SF1">
    <property type="entry name" value="BLR1914 PROTEIN"/>
    <property type="match status" value="1"/>
</dbReference>